<dbReference type="Gene3D" id="3.30.230.120">
    <property type="match status" value="1"/>
</dbReference>
<dbReference type="Proteomes" id="UP001315967">
    <property type="component" value="Chromosome"/>
</dbReference>
<keyword evidence="5" id="KW-1185">Reference proteome</keyword>
<keyword evidence="2" id="KW-0808">Transferase</keyword>
<evidence type="ECO:0000256" key="1">
    <source>
        <dbReference type="ARBA" id="ARBA00022741"/>
    </source>
</evidence>
<sequence length="288" mass="32413">MGNKVVKVSFPASCGELVQGKINNERFLCSYAINCYTHVTIKKVEEGSNILLPEKAQKLVNFTKKFIRDSEKKWEKIDIQIDNSIPYEKGMGSSTADLVSLSIALSEYFDLNWNPTFIAKVLTQIEATDSLVFPSLTLMNPDTGESILNFTQDKYYSVACIIPSESINTSTIISSYSERDWNIKAYSDLLNQTTKAFDCHSLDQLIKVAELSALLNEKILTKPFLEGLIKLKSIQGIKGLNVSHTGTVIGIIYDESVINKIMVTNLIQSIDLVSYYQIKHYKMVLPYH</sequence>
<dbReference type="InterPro" id="IPR006204">
    <property type="entry name" value="GHMP_kinase_N_dom"/>
</dbReference>
<keyword evidence="2" id="KW-0418">Kinase</keyword>
<dbReference type="SUPFAM" id="SSF54211">
    <property type="entry name" value="Ribosomal protein S5 domain 2-like"/>
    <property type="match status" value="1"/>
</dbReference>
<dbReference type="InterPro" id="IPR020568">
    <property type="entry name" value="Ribosomal_Su5_D2-typ_SF"/>
</dbReference>
<evidence type="ECO:0000256" key="2">
    <source>
        <dbReference type="ARBA" id="ARBA00022777"/>
    </source>
</evidence>
<name>A0ABY5P464_9LACT</name>
<gene>
    <name evidence="4" type="ORF">NRE15_10590</name>
</gene>
<proteinExistence type="predicted"/>
<dbReference type="Pfam" id="PF00288">
    <property type="entry name" value="GHMP_kinases_N"/>
    <property type="match status" value="1"/>
</dbReference>
<evidence type="ECO:0000313" key="5">
    <source>
        <dbReference type="Proteomes" id="UP001315967"/>
    </source>
</evidence>
<dbReference type="PANTHER" id="PTHR43527:SF1">
    <property type="entry name" value="L-THREONINE KINASE"/>
    <property type="match status" value="1"/>
</dbReference>
<accession>A0ABY5P464</accession>
<dbReference type="RefSeq" id="WP_313792845.1">
    <property type="nucleotide sequence ID" value="NZ_CP102453.1"/>
</dbReference>
<feature type="domain" description="GHMP kinase N-terminal" evidence="3">
    <location>
        <begin position="63"/>
        <end position="127"/>
    </location>
</feature>
<dbReference type="EMBL" id="CP102453">
    <property type="protein sequence ID" value="UUX33344.1"/>
    <property type="molecule type" value="Genomic_DNA"/>
</dbReference>
<reference evidence="4 5" key="1">
    <citation type="submission" date="2022-08" db="EMBL/GenBank/DDBJ databases">
        <title>Aerococcaceae sp. nov isolated from spoiled eye mask.</title>
        <authorList>
            <person name="Zhou G."/>
            <person name="Xie X.-B."/>
            <person name="Shi Q.-S."/>
            <person name="Wang Y.-S."/>
            <person name="Wen X."/>
            <person name="Peng H."/>
            <person name="Yang X.-J."/>
            <person name="Tao H.-B."/>
            <person name="Huang X.-M."/>
        </authorList>
    </citation>
    <scope>NUCLEOTIDE SEQUENCE [LARGE SCALE GENOMIC DNA]</scope>
    <source>
        <strain evidence="5">DM20194951</strain>
    </source>
</reference>
<evidence type="ECO:0000259" key="3">
    <source>
        <dbReference type="Pfam" id="PF00288"/>
    </source>
</evidence>
<protein>
    <recommendedName>
        <fullName evidence="3">GHMP kinase N-terminal domain-containing protein</fullName>
    </recommendedName>
</protein>
<evidence type="ECO:0000313" key="4">
    <source>
        <dbReference type="EMBL" id="UUX33344.1"/>
    </source>
</evidence>
<dbReference type="PANTHER" id="PTHR43527">
    <property type="entry name" value="4-DIPHOSPHOCYTIDYL-2-C-METHYL-D-ERYTHRITOL KINASE, CHLOROPLASTIC"/>
    <property type="match status" value="1"/>
</dbReference>
<keyword evidence="1" id="KW-0547">Nucleotide-binding</keyword>
<organism evidence="4 5">
    <name type="scientific">Fundicoccus culcitae</name>
    <dbReference type="NCBI Taxonomy" id="2969821"/>
    <lineage>
        <taxon>Bacteria</taxon>
        <taxon>Bacillati</taxon>
        <taxon>Bacillota</taxon>
        <taxon>Bacilli</taxon>
        <taxon>Lactobacillales</taxon>
        <taxon>Aerococcaceae</taxon>
        <taxon>Fundicoccus</taxon>
    </lineage>
</organism>